<proteinExistence type="predicted"/>
<protein>
    <submittedName>
        <fullName evidence="1">Uncharacterized protein</fullName>
    </submittedName>
</protein>
<dbReference type="Proteomes" id="UP001153737">
    <property type="component" value="Chromosome 11"/>
</dbReference>
<evidence type="ECO:0000313" key="2">
    <source>
        <dbReference type="Proteomes" id="UP001153737"/>
    </source>
</evidence>
<accession>A0A9N9SE35</accession>
<evidence type="ECO:0000313" key="1">
    <source>
        <dbReference type="EMBL" id="CAG9814802.1"/>
    </source>
</evidence>
<dbReference type="EMBL" id="OU896717">
    <property type="protein sequence ID" value="CAG9814802.1"/>
    <property type="molecule type" value="Genomic_DNA"/>
</dbReference>
<name>A0A9N9SE35_PHACE</name>
<keyword evidence="2" id="KW-1185">Reference proteome</keyword>
<dbReference type="AlphaFoldDB" id="A0A9N9SE35"/>
<sequence length="160" mass="18904">MRRFTYSARDQEKLYTNGLCVNGARLRLLKNLKKCRANKNIQINDVDIDDQADITTTVKTHQNHLRKEEDNQRKTLKLNVTDCKNSQVFNKQLRQIYETIEVHDFERILSDIYQSESFKKQAKNKADDILTKINAEEIYQEHFGQYVDYLKNVTNNITTS</sequence>
<gene>
    <name evidence="1" type="ORF">PHAECO_LOCUS2230</name>
</gene>
<organism evidence="1 2">
    <name type="scientific">Phaedon cochleariae</name>
    <name type="common">Mustard beetle</name>
    <dbReference type="NCBI Taxonomy" id="80249"/>
    <lineage>
        <taxon>Eukaryota</taxon>
        <taxon>Metazoa</taxon>
        <taxon>Ecdysozoa</taxon>
        <taxon>Arthropoda</taxon>
        <taxon>Hexapoda</taxon>
        <taxon>Insecta</taxon>
        <taxon>Pterygota</taxon>
        <taxon>Neoptera</taxon>
        <taxon>Endopterygota</taxon>
        <taxon>Coleoptera</taxon>
        <taxon>Polyphaga</taxon>
        <taxon>Cucujiformia</taxon>
        <taxon>Chrysomeloidea</taxon>
        <taxon>Chrysomelidae</taxon>
        <taxon>Chrysomelinae</taxon>
        <taxon>Chrysomelini</taxon>
        <taxon>Phaedon</taxon>
    </lineage>
</organism>
<reference evidence="1" key="2">
    <citation type="submission" date="2022-10" db="EMBL/GenBank/DDBJ databases">
        <authorList>
            <consortium name="ENA_rothamsted_submissions"/>
            <consortium name="culmorum"/>
            <person name="King R."/>
        </authorList>
    </citation>
    <scope>NUCLEOTIDE SEQUENCE</scope>
</reference>
<dbReference type="OrthoDB" id="6721139at2759"/>
<reference evidence="1" key="1">
    <citation type="submission" date="2022-01" db="EMBL/GenBank/DDBJ databases">
        <authorList>
            <person name="King R."/>
        </authorList>
    </citation>
    <scope>NUCLEOTIDE SEQUENCE</scope>
</reference>